<dbReference type="EnsemblBacteria" id="ABK76836">
    <property type="protein sequence ID" value="ABK76836"/>
    <property type="gene ID" value="CENSYa_0193"/>
</dbReference>
<keyword evidence="4" id="KW-0067">ATP-binding</keyword>
<name>A0RU19_CENSY</name>
<keyword evidence="4" id="KW-0547">Nucleotide-binding</keyword>
<evidence type="ECO:0000313" key="5">
    <source>
        <dbReference type="Proteomes" id="UP000000758"/>
    </source>
</evidence>
<dbReference type="CDD" id="cd18808">
    <property type="entry name" value="SF1_C_Upf1"/>
    <property type="match status" value="1"/>
</dbReference>
<dbReference type="Pfam" id="PF13087">
    <property type="entry name" value="AAA_12"/>
    <property type="match status" value="1"/>
</dbReference>
<dbReference type="InterPro" id="IPR011335">
    <property type="entry name" value="Restrct_endonuc-II-like"/>
</dbReference>
<feature type="domain" description="DNA2/NAM7 helicase-like C-terminal" evidence="2">
    <location>
        <begin position="854"/>
        <end position="1053"/>
    </location>
</feature>
<dbReference type="InterPro" id="IPR041677">
    <property type="entry name" value="DNA2/NAM7_AAA_11"/>
</dbReference>
<dbReference type="InterPro" id="IPR045055">
    <property type="entry name" value="DNA2/NAM7-like"/>
</dbReference>
<dbReference type="SUPFAM" id="SSF52540">
    <property type="entry name" value="P-loop containing nucleoside triphosphate hydrolases"/>
    <property type="match status" value="1"/>
</dbReference>
<dbReference type="KEGG" id="csy:CENSYa_0193"/>
<protein>
    <submittedName>
        <fullName evidence="4">Superfamily I helicase</fullName>
    </submittedName>
</protein>
<dbReference type="InterPro" id="IPR041679">
    <property type="entry name" value="DNA2/NAM7-like_C"/>
</dbReference>
<reference evidence="4 5" key="1">
    <citation type="journal article" date="2006" name="Proc. Natl. Acad. Sci. U.S.A.">
        <title>Genomic analysis of the uncultivated marine crenarchaeote Cenarchaeum symbiosum.</title>
        <authorList>
            <person name="Hallam S.J."/>
            <person name="Konstantinidis K.T."/>
            <person name="Putnam N."/>
            <person name="Schleper C."/>
            <person name="Watanabe Y."/>
            <person name="Sugahara J."/>
            <person name="Preston C."/>
            <person name="de la Torre J."/>
            <person name="Richardson P.M."/>
            <person name="DeLong E.F."/>
        </authorList>
    </citation>
    <scope>NUCLEOTIDE SEQUENCE [LARGE SCALE GENOMIC DNA]</scope>
    <source>
        <strain evidence="5">A</strain>
    </source>
</reference>
<dbReference type="STRING" id="414004.CENSYa_0193"/>
<dbReference type="SUPFAM" id="SSF52980">
    <property type="entry name" value="Restriction endonuclease-like"/>
    <property type="match status" value="1"/>
</dbReference>
<dbReference type="HOGENOM" id="CLU_000788_4_0_2"/>
<evidence type="ECO:0000259" key="2">
    <source>
        <dbReference type="Pfam" id="PF13087"/>
    </source>
</evidence>
<dbReference type="Pfam" id="PF18741">
    <property type="entry name" value="MTES_1575"/>
    <property type="match status" value="1"/>
</dbReference>
<keyword evidence="5" id="KW-1185">Reference proteome</keyword>
<dbReference type="PATRIC" id="fig|414004.10.peg.168"/>
<dbReference type="Pfam" id="PF13086">
    <property type="entry name" value="AAA_11"/>
    <property type="match status" value="2"/>
</dbReference>
<dbReference type="InterPro" id="IPR047187">
    <property type="entry name" value="SF1_C_Upf1"/>
</dbReference>
<dbReference type="EMBL" id="DP000238">
    <property type="protein sequence ID" value="ABK76836.1"/>
    <property type="molecule type" value="Genomic_DNA"/>
</dbReference>
<dbReference type="GO" id="GO:0004386">
    <property type="term" value="F:helicase activity"/>
    <property type="evidence" value="ECO:0007669"/>
    <property type="project" value="UniProtKB-KW"/>
</dbReference>
<sequence length="1216" mass="136816">MSDGEDLERLQNNLRAYQEKLLHINAGNRSILLKKIRPKNNFDLAVLEQFRKGTVKRILNRTLVSGASPIRVLPDSAKGDDADAARSDLRKLSLNMNSIEEETGERACHIGWPFIEGGATEKFGVRGPLVLFPAYLKQNRGAQNPGWEIHFVDDRPVLNGAVISAIKKKGEVDIPDDLDELFDAMMEDVVSNGGAWSEFEFLAMFATWIAGILPMDESLNDLSYANATDMGAEDIGEMRGQGLHLRNHAVIGSFPQANNEIFKDYVKLQEIDGASDLGVMGELLGIRSGAEEPGEKADLDRTQSIELNTVFLSDSSQDEVILDSKRSGLVVVRGPPGTGKSQVIANLVCDALTNDRKVLVVCQKRAALDVVHRRLAKVGLDRFSIILDKNNSNRARMYGQLDAIILERREPIKEHEDIMPVSKKIDETVGHLSALGGALHAEYFGGVTAQMLYSRLKPGYVSRLDLGSIGTGVGYSDLEGYISRIRGLEALYKRLSNGSHPWRKRKSFAHHKRSFKQEILDDIAKMASLLDTARIMGSLDMQEKLIVKLEGYESSGGLMGGFKRRGLSKEIAEMTGADVSEEFVRNELPRAKDGAIFWGMLGDLLGLFDGRAPPEPGKAALRSMLEELRTSLDDFDDMQELDLRREDSGEVFAILDECSRKLEDEDWSEAVRQELMSHWLEQIEGDNAVLRGSPFRGYEAHVEELKVLLERKREAVVKKIQHDIANTVTVPDISGSMSPDTIKWRALHEELKKKRKVLPVRKLFNMYWDQLLRLSPCWLTSPEAASKTFPLQRNLFDLVIVDEASQLAAERSLPFLYRAKNVVVAGDDKQLRPFDLFRITDEDDETEHVSAEKSLLDIAVVRHDPHQLAWHYRSEYQNLIDFSNHAFYGGRLQVAPNVSMDPSTPPIRWIPSNGTLVKKRNHVEAGDVLDEVQKIWEGCMGGEDWPSMAVVTFNEKQQELIERTHEKRKDEDPEYLELFNRSEEANKSERFAVKNIENIQGDERDIIIFSIGYAKDPEGSFANRFDMLGMEAGENRLNVAITRARRSMVVVCSIEPSEIKETSKNPGPRLLRYFLEYAKAVSSMDVKSQEEVLSRLGDPAAVRKGAGETESYFEDRVLEGLVSRGYAVHAQIGQSGYRIDLAVVHPDDPGKYVLAVECDGASYHSAKSVIERDISRQRFLEAKGWKFMRVWSTDWWRDPEGQLDDIEKRIGELRSS</sequence>
<dbReference type="FunFam" id="3.40.960.10:FF:000002">
    <property type="entry name" value="DNA helicase related protein"/>
    <property type="match status" value="1"/>
</dbReference>
<proteinExistence type="predicted"/>
<evidence type="ECO:0000313" key="4">
    <source>
        <dbReference type="EMBL" id="ABK76836.1"/>
    </source>
</evidence>
<dbReference type="AlphaFoldDB" id="A0RU19"/>
<dbReference type="PANTHER" id="PTHR10887">
    <property type="entry name" value="DNA2/NAM7 HELICASE FAMILY"/>
    <property type="match status" value="1"/>
</dbReference>
<feature type="domain" description="DNA2/NAM7 helicase helicase" evidence="1">
    <location>
        <begin position="783"/>
        <end position="834"/>
    </location>
</feature>
<organism evidence="4 5">
    <name type="scientific">Cenarchaeum symbiosum (strain A)</name>
    <dbReference type="NCBI Taxonomy" id="414004"/>
    <lineage>
        <taxon>Archaea</taxon>
        <taxon>Nitrososphaerota</taxon>
        <taxon>Candidatus Cenarchaeales</taxon>
        <taxon>Candidatus Cenarchaeaceae</taxon>
        <taxon>Candidatus Cenarchaeum</taxon>
    </lineage>
</organism>
<dbReference type="Gene3D" id="3.40.50.300">
    <property type="entry name" value="P-loop containing nucleotide triphosphate hydrolases"/>
    <property type="match status" value="3"/>
</dbReference>
<keyword evidence="4" id="KW-0378">Hydrolase</keyword>
<keyword evidence="4" id="KW-0347">Helicase</keyword>
<dbReference type="Gene3D" id="3.40.960.10">
    <property type="entry name" value="VSR Endonuclease"/>
    <property type="match status" value="1"/>
</dbReference>
<dbReference type="Proteomes" id="UP000000758">
    <property type="component" value="Chromosome"/>
</dbReference>
<evidence type="ECO:0000259" key="3">
    <source>
        <dbReference type="Pfam" id="PF18741"/>
    </source>
</evidence>
<feature type="domain" description="Restriction endonuclease type II-like" evidence="3">
    <location>
        <begin position="1113"/>
        <end position="1210"/>
    </location>
</feature>
<accession>A0RU19</accession>
<dbReference type="InterPro" id="IPR049468">
    <property type="entry name" value="Restrct_endonuc-II-like_dom"/>
</dbReference>
<dbReference type="InterPro" id="IPR027417">
    <property type="entry name" value="P-loop_NTPase"/>
</dbReference>
<gene>
    <name evidence="4" type="ordered locus">CENSYa_0193</name>
</gene>
<evidence type="ECO:0000259" key="1">
    <source>
        <dbReference type="Pfam" id="PF13086"/>
    </source>
</evidence>
<feature type="domain" description="DNA2/NAM7 helicase helicase" evidence="1">
    <location>
        <begin position="314"/>
        <end position="380"/>
    </location>
</feature>